<name>A0ABU2ZR14_9ALTE</name>
<dbReference type="PANTHER" id="PTHR37827">
    <property type="entry name" value="TUDOR DOMAIN-CONTAINING PROTEIN"/>
    <property type="match status" value="1"/>
</dbReference>
<keyword evidence="2" id="KW-1185">Reference proteome</keyword>
<reference evidence="1 2" key="1">
    <citation type="submission" date="2023-09" db="EMBL/GenBank/DDBJ databases">
        <authorList>
            <person name="Rey-Velasco X."/>
        </authorList>
    </citation>
    <scope>NUCLEOTIDE SEQUENCE [LARGE SCALE GENOMIC DNA]</scope>
    <source>
        <strain evidence="1 2">P117</strain>
    </source>
</reference>
<evidence type="ECO:0008006" key="3">
    <source>
        <dbReference type="Google" id="ProtNLM"/>
    </source>
</evidence>
<proteinExistence type="predicted"/>
<dbReference type="Proteomes" id="UP001253545">
    <property type="component" value="Unassembled WGS sequence"/>
</dbReference>
<comment type="caution">
    <text evidence="1">The sequence shown here is derived from an EMBL/GenBank/DDBJ whole genome shotgun (WGS) entry which is preliminary data.</text>
</comment>
<evidence type="ECO:0000313" key="2">
    <source>
        <dbReference type="Proteomes" id="UP001253545"/>
    </source>
</evidence>
<dbReference type="PANTHER" id="PTHR37827:SF1">
    <property type="entry name" value="HNH DOMAIN-CONTAINING PROTEIN"/>
    <property type="match status" value="1"/>
</dbReference>
<dbReference type="EMBL" id="JAVRHX010000002">
    <property type="protein sequence ID" value="MDT0595075.1"/>
    <property type="molecule type" value="Genomic_DNA"/>
</dbReference>
<dbReference type="RefSeq" id="WP_311368592.1">
    <property type="nucleotide sequence ID" value="NZ_JAVRHX010000002.1"/>
</dbReference>
<protein>
    <recommendedName>
        <fullName evidence="3">HNH domain-containing protein</fullName>
    </recommendedName>
</protein>
<organism evidence="1 2">
    <name type="scientific">Glaciecola petra</name>
    <dbReference type="NCBI Taxonomy" id="3075602"/>
    <lineage>
        <taxon>Bacteria</taxon>
        <taxon>Pseudomonadati</taxon>
        <taxon>Pseudomonadota</taxon>
        <taxon>Gammaproteobacteria</taxon>
        <taxon>Alteromonadales</taxon>
        <taxon>Alteromonadaceae</taxon>
        <taxon>Glaciecola</taxon>
    </lineage>
</organism>
<evidence type="ECO:0000313" key="1">
    <source>
        <dbReference type="EMBL" id="MDT0595075.1"/>
    </source>
</evidence>
<accession>A0ABU2ZR14</accession>
<sequence>MSENFMTHKYPRRSRFGTCPLCSREVDLTFHHLIPKKMHRRTFFKKHFTKKELAAGIDICRLCHTGLHKNYTEMQLAKHFFNVERIKADKQLQTHFLWVNKQKVGKS</sequence>
<gene>
    <name evidence="1" type="ORF">RM552_09495</name>
</gene>